<name>A0ABR6RK42_9BURK</name>
<dbReference type="RefSeq" id="WP_184711019.1">
    <property type="nucleotide sequence ID" value="NZ_JACHKZ010000032.1"/>
</dbReference>
<evidence type="ECO:0000313" key="2">
    <source>
        <dbReference type="EMBL" id="MBB6579548.1"/>
    </source>
</evidence>
<organism evidence="2 3">
    <name type="scientific">Comamonas odontotermitis</name>
    <dbReference type="NCBI Taxonomy" id="379895"/>
    <lineage>
        <taxon>Bacteria</taxon>
        <taxon>Pseudomonadati</taxon>
        <taxon>Pseudomonadota</taxon>
        <taxon>Betaproteobacteria</taxon>
        <taxon>Burkholderiales</taxon>
        <taxon>Comamonadaceae</taxon>
        <taxon>Comamonas</taxon>
    </lineage>
</organism>
<evidence type="ECO:0000313" key="3">
    <source>
        <dbReference type="Proteomes" id="UP000562492"/>
    </source>
</evidence>
<reference evidence="2 3" key="1">
    <citation type="submission" date="2020-08" db="EMBL/GenBank/DDBJ databases">
        <title>Functional genomics of gut bacteria from endangered species of beetles.</title>
        <authorList>
            <person name="Carlos-Shanley C."/>
        </authorList>
    </citation>
    <scope>NUCLEOTIDE SEQUENCE [LARGE SCALE GENOMIC DNA]</scope>
    <source>
        <strain evidence="2 3">S00124</strain>
    </source>
</reference>
<protein>
    <submittedName>
        <fullName evidence="2">Uncharacterized protein</fullName>
    </submittedName>
</protein>
<sequence>MVDKHLPARSIRGAGRGQNVLRRLCASLLVLGAMAGLAGGAWAEGLRPAGTGWGLSSGSWATPVHARDRDYRSREEKIREHERSQGYYSNDDRRAERRDRQDRLREQRLRERRHKNRSSNHRRHPPTQPAQDWQR</sequence>
<feature type="compositionally biased region" description="Basic and acidic residues" evidence="1">
    <location>
        <begin position="65"/>
        <end position="109"/>
    </location>
</feature>
<comment type="caution">
    <text evidence="2">The sequence shown here is derived from an EMBL/GenBank/DDBJ whole genome shotgun (WGS) entry which is preliminary data.</text>
</comment>
<feature type="compositionally biased region" description="Basic residues" evidence="1">
    <location>
        <begin position="110"/>
        <end position="125"/>
    </location>
</feature>
<keyword evidence="3" id="KW-1185">Reference proteome</keyword>
<feature type="region of interest" description="Disordered" evidence="1">
    <location>
        <begin position="53"/>
        <end position="135"/>
    </location>
</feature>
<gene>
    <name evidence="2" type="ORF">HNP33_003662</name>
</gene>
<proteinExistence type="predicted"/>
<evidence type="ECO:0000256" key="1">
    <source>
        <dbReference type="SAM" id="MobiDB-lite"/>
    </source>
</evidence>
<accession>A0ABR6RK42</accession>
<dbReference type="EMBL" id="JACHKZ010000032">
    <property type="protein sequence ID" value="MBB6579548.1"/>
    <property type="molecule type" value="Genomic_DNA"/>
</dbReference>
<dbReference type="Proteomes" id="UP000562492">
    <property type="component" value="Unassembled WGS sequence"/>
</dbReference>